<dbReference type="Proteomes" id="UP001596015">
    <property type="component" value="Unassembled WGS sequence"/>
</dbReference>
<reference evidence="2" key="1">
    <citation type="journal article" date="2019" name="Int. J. Syst. Evol. Microbiol.">
        <title>The Global Catalogue of Microorganisms (GCM) 10K type strain sequencing project: providing services to taxonomists for standard genome sequencing and annotation.</title>
        <authorList>
            <consortium name="The Broad Institute Genomics Platform"/>
            <consortium name="The Broad Institute Genome Sequencing Center for Infectious Disease"/>
            <person name="Wu L."/>
            <person name="Ma J."/>
        </authorList>
    </citation>
    <scope>NUCLEOTIDE SEQUENCE [LARGE SCALE GENOMIC DNA]</scope>
    <source>
        <strain evidence="2">CCUG 49679</strain>
    </source>
</reference>
<gene>
    <name evidence="1" type="ORF">ACFO0E_13370</name>
</gene>
<proteinExistence type="predicted"/>
<accession>A0ABV8XES1</accession>
<keyword evidence="2" id="KW-1185">Reference proteome</keyword>
<organism evidence="1 2">
    <name type="scientific">Chromohalobacter beijerinckii</name>
    <dbReference type="NCBI Taxonomy" id="86179"/>
    <lineage>
        <taxon>Bacteria</taxon>
        <taxon>Pseudomonadati</taxon>
        <taxon>Pseudomonadota</taxon>
        <taxon>Gammaproteobacteria</taxon>
        <taxon>Oceanospirillales</taxon>
        <taxon>Halomonadaceae</taxon>
        <taxon>Chromohalobacter</taxon>
    </lineage>
</organism>
<sequence length="434" mass="49420">MDRWERYSVESLAQGNGEQDDKGRLFLSPQGQRQLGGVRFLHTGVDTVRQLYSGQPHMSHLNDLMTRYEEGRGATVRLFGHTWVIGAGASGSGFRYRLQNNDLGVIVFFYARHVKVESIGTHVKVELSPHFIHERTPDDCQAFMDTIATHLLEHVEPIGCAVHLALDVQGWEPPSDFMDRFVTRSKKVMRIDGIDELAFQHGSIATTYGHGETYMFGTAGALQCCIYNKTKQAHATDKLHFWESIWTTTGGDEPFTSAYDPEAPVWRIEFRFHQSVLREYAQGTPVNVDTGECLDMDHGFKRFTDTVPHLSGIWRTALQSYRLDLTRGKLIDATWQLFQEDARFYAHTPDFFYKRARKTPGLGNEKNVALVVGNLISIYARQGFTAAQAMRGLHFCGAWEDIANYYRRRGLDRAQLHELISQRLVERRLLGKAA</sequence>
<protein>
    <recommendedName>
        <fullName evidence="3">Replication initiation factor</fullName>
    </recommendedName>
</protein>
<dbReference type="EMBL" id="JBHSEO010000057">
    <property type="protein sequence ID" value="MFC4417389.1"/>
    <property type="molecule type" value="Genomic_DNA"/>
</dbReference>
<name>A0ABV8XES1_9GAMM</name>
<evidence type="ECO:0000313" key="1">
    <source>
        <dbReference type="EMBL" id="MFC4417389.1"/>
    </source>
</evidence>
<dbReference type="RefSeq" id="WP_246940070.1">
    <property type="nucleotide sequence ID" value="NZ_JAKGAK010000003.1"/>
</dbReference>
<evidence type="ECO:0000313" key="2">
    <source>
        <dbReference type="Proteomes" id="UP001596015"/>
    </source>
</evidence>
<evidence type="ECO:0008006" key="3">
    <source>
        <dbReference type="Google" id="ProtNLM"/>
    </source>
</evidence>
<comment type="caution">
    <text evidence="1">The sequence shown here is derived from an EMBL/GenBank/DDBJ whole genome shotgun (WGS) entry which is preliminary data.</text>
</comment>